<keyword evidence="2" id="KW-1185">Reference proteome</keyword>
<dbReference type="OrthoDB" id="695830at2759"/>
<dbReference type="EMBL" id="CAJGYO010000014">
    <property type="protein sequence ID" value="CAD6268370.1"/>
    <property type="molecule type" value="Genomic_DNA"/>
</dbReference>
<evidence type="ECO:0000313" key="1">
    <source>
        <dbReference type="EMBL" id="CAD6268370.1"/>
    </source>
</evidence>
<reference evidence="1" key="1">
    <citation type="submission" date="2020-10" db="EMBL/GenBank/DDBJ databases">
        <authorList>
            <person name="Han B."/>
            <person name="Lu T."/>
            <person name="Zhao Q."/>
            <person name="Huang X."/>
            <person name="Zhao Y."/>
        </authorList>
    </citation>
    <scope>NUCLEOTIDE SEQUENCE</scope>
</reference>
<protein>
    <recommendedName>
        <fullName evidence="3">DUF4283 domain-containing protein</fullName>
    </recommendedName>
</protein>
<dbReference type="PANTHER" id="PTHR33087:SF31">
    <property type="entry name" value="OS06G0482850 PROTEIN"/>
    <property type="match status" value="1"/>
</dbReference>
<dbReference type="InterPro" id="IPR053253">
    <property type="entry name" value="Sex_diff_modulator"/>
</dbReference>
<dbReference type="AlphaFoldDB" id="A0A811REJ3"/>
<comment type="caution">
    <text evidence="1">The sequence shown here is derived from an EMBL/GenBank/DDBJ whole genome shotgun (WGS) entry which is preliminary data.</text>
</comment>
<gene>
    <name evidence="1" type="ORF">NCGR_LOCUS51675</name>
</gene>
<evidence type="ECO:0008006" key="3">
    <source>
        <dbReference type="Google" id="ProtNLM"/>
    </source>
</evidence>
<dbReference type="PANTHER" id="PTHR33087">
    <property type="entry name" value="OS07G0539200 PROTEIN"/>
    <property type="match status" value="1"/>
</dbReference>
<dbReference type="Proteomes" id="UP000604825">
    <property type="component" value="Unassembled WGS sequence"/>
</dbReference>
<sequence>MWYPAMPENRPTTGNAVVIQSTTTVDEITRFLTRAVLLVARDRPVHDDIDTGDITRVLAASARVPLHEMRTTRHQPEDFLIIFEHPCQRTRALMTGGIRVKGVSFNIIPWTEHKHGRKVTWWYHVCMAIENLPRDVWNLDVVQSLLGEVCVFDKIDRASFRQHSSEILYCWAWMWYPDLLP</sequence>
<accession>A0A811REJ3</accession>
<name>A0A811REJ3_9POAL</name>
<proteinExistence type="predicted"/>
<evidence type="ECO:0000313" key="2">
    <source>
        <dbReference type="Proteomes" id="UP000604825"/>
    </source>
</evidence>
<organism evidence="1 2">
    <name type="scientific">Miscanthus lutarioriparius</name>
    <dbReference type="NCBI Taxonomy" id="422564"/>
    <lineage>
        <taxon>Eukaryota</taxon>
        <taxon>Viridiplantae</taxon>
        <taxon>Streptophyta</taxon>
        <taxon>Embryophyta</taxon>
        <taxon>Tracheophyta</taxon>
        <taxon>Spermatophyta</taxon>
        <taxon>Magnoliopsida</taxon>
        <taxon>Liliopsida</taxon>
        <taxon>Poales</taxon>
        <taxon>Poaceae</taxon>
        <taxon>PACMAD clade</taxon>
        <taxon>Panicoideae</taxon>
        <taxon>Andropogonodae</taxon>
        <taxon>Andropogoneae</taxon>
        <taxon>Saccharinae</taxon>
        <taxon>Miscanthus</taxon>
    </lineage>
</organism>